<gene>
    <name evidence="1" type="ORF">SAMN04488107_4644</name>
</gene>
<protein>
    <submittedName>
        <fullName evidence="1">Uncharacterized protein</fullName>
    </submittedName>
</protein>
<sequence>MEDMTTPPVLEPVHRPEDGELVGHLTAAPCDGGWLAHAVPGTPLRTFPTREEALSFLRSRGLALLAGRWEYRPADGGGPRTAWLVEARPGAVVVRFGYDPAAVTLTGTELGRLTPA</sequence>
<evidence type="ECO:0000313" key="2">
    <source>
        <dbReference type="Proteomes" id="UP000198386"/>
    </source>
</evidence>
<name>A0A239J5K5_9ACTN</name>
<organism evidence="1 2">
    <name type="scientific">Geodermatophilus saharensis</name>
    <dbReference type="NCBI Taxonomy" id="1137994"/>
    <lineage>
        <taxon>Bacteria</taxon>
        <taxon>Bacillati</taxon>
        <taxon>Actinomycetota</taxon>
        <taxon>Actinomycetes</taxon>
        <taxon>Geodermatophilales</taxon>
        <taxon>Geodermatophilaceae</taxon>
        <taxon>Geodermatophilus</taxon>
    </lineage>
</organism>
<evidence type="ECO:0000313" key="1">
    <source>
        <dbReference type="EMBL" id="SNT01095.1"/>
    </source>
</evidence>
<accession>A0A239J5K5</accession>
<proteinExistence type="predicted"/>
<keyword evidence="2" id="KW-1185">Reference proteome</keyword>
<dbReference type="Proteomes" id="UP000198386">
    <property type="component" value="Unassembled WGS sequence"/>
</dbReference>
<dbReference type="EMBL" id="FZOH01000013">
    <property type="protein sequence ID" value="SNT01095.1"/>
    <property type="molecule type" value="Genomic_DNA"/>
</dbReference>
<dbReference type="AlphaFoldDB" id="A0A239J5K5"/>
<reference evidence="2" key="1">
    <citation type="submission" date="2017-06" db="EMBL/GenBank/DDBJ databases">
        <authorList>
            <person name="Varghese N."/>
            <person name="Submissions S."/>
        </authorList>
    </citation>
    <scope>NUCLEOTIDE SEQUENCE [LARGE SCALE GENOMIC DNA]</scope>
    <source>
        <strain evidence="2">DSM 45423</strain>
    </source>
</reference>